<comment type="caution">
    <text evidence="1">The sequence shown here is derived from an EMBL/GenBank/DDBJ whole genome shotgun (WGS) entry which is preliminary data.</text>
</comment>
<dbReference type="InterPro" id="IPR000415">
    <property type="entry name" value="Nitroreductase-like"/>
</dbReference>
<dbReference type="Proteomes" id="UP001230220">
    <property type="component" value="Unassembled WGS sequence"/>
</dbReference>
<proteinExistence type="predicted"/>
<accession>A0ABU0E2K1</accession>
<keyword evidence="2" id="KW-1185">Reference proteome</keyword>
<protein>
    <recommendedName>
        <fullName evidence="3">Nitroreductase</fullName>
    </recommendedName>
</protein>
<evidence type="ECO:0008006" key="3">
    <source>
        <dbReference type="Google" id="ProtNLM"/>
    </source>
</evidence>
<evidence type="ECO:0000313" key="1">
    <source>
        <dbReference type="EMBL" id="MDQ0361127.1"/>
    </source>
</evidence>
<gene>
    <name evidence="1" type="ORF">J2S15_001874</name>
</gene>
<organism evidence="1 2">
    <name type="scientific">Breznakia pachnodae</name>
    <dbReference type="NCBI Taxonomy" id="265178"/>
    <lineage>
        <taxon>Bacteria</taxon>
        <taxon>Bacillati</taxon>
        <taxon>Bacillota</taxon>
        <taxon>Erysipelotrichia</taxon>
        <taxon>Erysipelotrichales</taxon>
        <taxon>Erysipelotrichaceae</taxon>
        <taxon>Breznakia</taxon>
    </lineage>
</organism>
<sequence>MDRVNAQQELLELPESIIPHSILALGYPMDKQVDIPDKSKLESDKIHYEKW</sequence>
<reference evidence="1 2" key="1">
    <citation type="submission" date="2023-07" db="EMBL/GenBank/DDBJ databases">
        <title>Genomic Encyclopedia of Type Strains, Phase IV (KMG-IV): sequencing the most valuable type-strain genomes for metagenomic binning, comparative biology and taxonomic classification.</title>
        <authorList>
            <person name="Goeker M."/>
        </authorList>
    </citation>
    <scope>NUCLEOTIDE SEQUENCE [LARGE SCALE GENOMIC DNA]</scope>
    <source>
        <strain evidence="1 2">DSM 16784</strain>
    </source>
</reference>
<name>A0ABU0E2K1_9FIRM</name>
<dbReference type="EMBL" id="JAUSUR010000003">
    <property type="protein sequence ID" value="MDQ0361127.1"/>
    <property type="molecule type" value="Genomic_DNA"/>
</dbReference>
<evidence type="ECO:0000313" key="2">
    <source>
        <dbReference type="Proteomes" id="UP001230220"/>
    </source>
</evidence>
<dbReference type="SUPFAM" id="SSF55469">
    <property type="entry name" value="FMN-dependent nitroreductase-like"/>
    <property type="match status" value="1"/>
</dbReference>